<comment type="similarity">
    <text evidence="1">Belongs to the isochorismatase family.</text>
</comment>
<feature type="domain" description="Isochorismatase-like" evidence="3">
    <location>
        <begin position="96"/>
        <end position="225"/>
    </location>
</feature>
<proteinExistence type="inferred from homology"/>
<evidence type="ECO:0000313" key="5">
    <source>
        <dbReference type="Proteomes" id="UP000054928"/>
    </source>
</evidence>
<dbReference type="PANTHER" id="PTHR43540">
    <property type="entry name" value="PEROXYUREIDOACRYLATE/UREIDOACRYLATE AMIDOHYDROLASE-RELATED"/>
    <property type="match status" value="1"/>
</dbReference>
<dbReference type="SUPFAM" id="SSF52499">
    <property type="entry name" value="Isochorismatase-like hydrolases"/>
    <property type="match status" value="1"/>
</dbReference>
<evidence type="ECO:0000259" key="3">
    <source>
        <dbReference type="Pfam" id="PF00857"/>
    </source>
</evidence>
<dbReference type="EMBL" id="CCYD01002424">
    <property type="protein sequence ID" value="CEG47303.1"/>
    <property type="molecule type" value="Genomic_DNA"/>
</dbReference>
<evidence type="ECO:0000313" key="4">
    <source>
        <dbReference type="EMBL" id="CEG47303.1"/>
    </source>
</evidence>
<dbReference type="OrthoDB" id="77835at2759"/>
<keyword evidence="2" id="KW-0378">Hydrolase</keyword>
<dbReference type="Pfam" id="PF00857">
    <property type="entry name" value="Isochorismatase"/>
    <property type="match status" value="1"/>
</dbReference>
<organism evidence="4 5">
    <name type="scientific">Plasmopara halstedii</name>
    <name type="common">Downy mildew of sunflower</name>
    <dbReference type="NCBI Taxonomy" id="4781"/>
    <lineage>
        <taxon>Eukaryota</taxon>
        <taxon>Sar</taxon>
        <taxon>Stramenopiles</taxon>
        <taxon>Oomycota</taxon>
        <taxon>Peronosporomycetes</taxon>
        <taxon>Peronosporales</taxon>
        <taxon>Peronosporaceae</taxon>
        <taxon>Plasmopara</taxon>
    </lineage>
</organism>
<name>A0A0P1AXW2_PLAHL</name>
<evidence type="ECO:0000256" key="2">
    <source>
        <dbReference type="ARBA" id="ARBA00022801"/>
    </source>
</evidence>
<keyword evidence="5" id="KW-1185">Reference proteome</keyword>
<dbReference type="InterPro" id="IPR000868">
    <property type="entry name" value="Isochorismatase-like_dom"/>
</dbReference>
<dbReference type="InterPro" id="IPR050272">
    <property type="entry name" value="Isochorismatase-like_hydrls"/>
</dbReference>
<evidence type="ECO:0000256" key="1">
    <source>
        <dbReference type="ARBA" id="ARBA00006336"/>
    </source>
</evidence>
<accession>A0A0P1AXW2</accession>
<dbReference type="STRING" id="4781.A0A0P1AXW2"/>
<protein>
    <submittedName>
        <fullName evidence="4">Isochorismatase-like</fullName>
    </submittedName>
</protein>
<dbReference type="Gene3D" id="3.40.50.850">
    <property type="entry name" value="Isochorismatase-like"/>
    <property type="match status" value="1"/>
</dbReference>
<sequence>MCKQQREQQQQEAITLLRNRLGTLTIQNSGSLFSENEVSSCTSESSSISSISTCAAHCNSICENGHDSSQTWNHENEENEFTANSLVMQPWSPMTTAVLVLDVQNYFVLPQGYGRTRQDTRTEYFPRVKDFYDRVDNVLLPTLQDVLLASRSVGGMEVFYSIVENATHDGRERSLAHKHAGIHVPKHGFGAQVPFQIAPQDSDMVLPRTGINVFTATNLDYILRNLMSAVDRGYQVTVIKEALFLFEKSMKEDSIMCSLLSKLSNNGHLLRRTKKVSRQKGGR</sequence>
<dbReference type="AlphaFoldDB" id="A0A0P1AXW2"/>
<dbReference type="GO" id="GO:0016787">
    <property type="term" value="F:hydrolase activity"/>
    <property type="evidence" value="ECO:0007669"/>
    <property type="project" value="UniProtKB-KW"/>
</dbReference>
<dbReference type="RefSeq" id="XP_024583672.1">
    <property type="nucleotide sequence ID" value="XM_024718255.1"/>
</dbReference>
<dbReference type="PANTHER" id="PTHR43540:SF1">
    <property type="entry name" value="ISOCHORISMATASE HYDROLASE"/>
    <property type="match status" value="1"/>
</dbReference>
<dbReference type="InterPro" id="IPR036380">
    <property type="entry name" value="Isochorismatase-like_sf"/>
</dbReference>
<dbReference type="Proteomes" id="UP000054928">
    <property type="component" value="Unassembled WGS sequence"/>
</dbReference>
<reference evidence="5" key="1">
    <citation type="submission" date="2014-09" db="EMBL/GenBank/DDBJ databases">
        <authorList>
            <person name="Sharma Rahul"/>
            <person name="Thines Marco"/>
        </authorList>
    </citation>
    <scope>NUCLEOTIDE SEQUENCE [LARGE SCALE GENOMIC DNA]</scope>
</reference>
<dbReference type="GeneID" id="36399013"/>